<keyword evidence="7 8" id="KW-0472">Membrane</keyword>
<keyword evidence="2" id="KW-1003">Cell membrane</keyword>
<evidence type="ECO:0000256" key="7">
    <source>
        <dbReference type="ARBA" id="ARBA00023136"/>
    </source>
</evidence>
<dbReference type="InterPro" id="IPR050297">
    <property type="entry name" value="LipidA_mod_glycosyltrf_83"/>
</dbReference>
<feature type="transmembrane region" description="Helical" evidence="8">
    <location>
        <begin position="250"/>
        <end position="268"/>
    </location>
</feature>
<feature type="transmembrane region" description="Helical" evidence="8">
    <location>
        <begin position="313"/>
        <end position="333"/>
    </location>
</feature>
<evidence type="ECO:0000256" key="5">
    <source>
        <dbReference type="ARBA" id="ARBA00022692"/>
    </source>
</evidence>
<keyword evidence="10" id="KW-1185">Reference proteome</keyword>
<name>A0A0P6WYH5_9CHLR</name>
<reference evidence="9 10" key="1">
    <citation type="submission" date="2015-07" db="EMBL/GenBank/DDBJ databases">
        <title>Genome sequence of Leptolinea tardivitalis DSM 16556.</title>
        <authorList>
            <person name="Hemp J."/>
            <person name="Ward L.M."/>
            <person name="Pace L.A."/>
            <person name="Fischer W.W."/>
        </authorList>
    </citation>
    <scope>NUCLEOTIDE SEQUENCE [LARGE SCALE GENOMIC DNA]</scope>
    <source>
        <strain evidence="9 10">YMTK-2</strain>
    </source>
</reference>
<dbReference type="OrthoDB" id="159256at2"/>
<dbReference type="GO" id="GO:0009103">
    <property type="term" value="P:lipopolysaccharide biosynthetic process"/>
    <property type="evidence" value="ECO:0007669"/>
    <property type="project" value="UniProtKB-ARBA"/>
</dbReference>
<organism evidence="9 10">
    <name type="scientific">Leptolinea tardivitalis</name>
    <dbReference type="NCBI Taxonomy" id="229920"/>
    <lineage>
        <taxon>Bacteria</taxon>
        <taxon>Bacillati</taxon>
        <taxon>Chloroflexota</taxon>
        <taxon>Anaerolineae</taxon>
        <taxon>Anaerolineales</taxon>
        <taxon>Anaerolineaceae</taxon>
        <taxon>Leptolinea</taxon>
    </lineage>
</organism>
<evidence type="ECO:0000256" key="4">
    <source>
        <dbReference type="ARBA" id="ARBA00022679"/>
    </source>
</evidence>
<dbReference type="GO" id="GO:0005886">
    <property type="term" value="C:plasma membrane"/>
    <property type="evidence" value="ECO:0007669"/>
    <property type="project" value="UniProtKB-SubCell"/>
</dbReference>
<gene>
    <name evidence="9" type="ORF">ADM99_09160</name>
</gene>
<dbReference type="PANTHER" id="PTHR33908:SF11">
    <property type="entry name" value="MEMBRANE PROTEIN"/>
    <property type="match status" value="1"/>
</dbReference>
<feature type="transmembrane region" description="Helical" evidence="8">
    <location>
        <begin position="280"/>
        <end position="301"/>
    </location>
</feature>
<dbReference type="STRING" id="229920.ADM99_09160"/>
<dbReference type="AlphaFoldDB" id="A0A0P6WYH5"/>
<dbReference type="Proteomes" id="UP000050430">
    <property type="component" value="Unassembled WGS sequence"/>
</dbReference>
<keyword evidence="6 8" id="KW-1133">Transmembrane helix</keyword>
<evidence type="ECO:0000256" key="6">
    <source>
        <dbReference type="ARBA" id="ARBA00022989"/>
    </source>
</evidence>
<keyword evidence="5 8" id="KW-0812">Transmembrane</keyword>
<evidence type="ECO:0000256" key="8">
    <source>
        <dbReference type="SAM" id="Phobius"/>
    </source>
</evidence>
<comment type="caution">
    <text evidence="9">The sequence shown here is derived from an EMBL/GenBank/DDBJ whole genome shotgun (WGS) entry which is preliminary data.</text>
</comment>
<evidence type="ECO:0000313" key="9">
    <source>
        <dbReference type="EMBL" id="KPL71641.1"/>
    </source>
</evidence>
<feature type="transmembrane region" description="Helical" evidence="8">
    <location>
        <begin position="171"/>
        <end position="203"/>
    </location>
</feature>
<accession>A0A0P6WYH5</accession>
<keyword evidence="3" id="KW-0328">Glycosyltransferase</keyword>
<feature type="transmembrane region" description="Helical" evidence="8">
    <location>
        <begin position="142"/>
        <end position="159"/>
    </location>
</feature>
<feature type="transmembrane region" description="Helical" evidence="8">
    <location>
        <begin position="345"/>
        <end position="365"/>
    </location>
</feature>
<sequence length="533" mass="58496">MKSNPGIKLTLLAAIVGMTLAAWSTRLGPGVGGDATIYLTSAQNLAKGIGLGLVQPDGSFRLLPYSAPLFPLILSPFSAVQLDLTVVSRWFNILLFGGLIFLIGFSSLKAFGGNWIAILPAWLAACSPILLPVYSWAMAEPVTMLLGFAGLILILGHLDEPYPNRWSWPEWAGLLLGLAAAARYSAAAFLAAGAVICLFWPAWPFYKRLLTAFRTGLVGIIPLGIWVLVQIGQTASVSARSMLTIAEMGGRFMLFWPQFVSAMLVWLLPASFQEGLSYPMWIQAVPVVFFLFILAAGSIWVNVKGQNKLTGRLVNMLWIFAGIYSAVLLLVYLTTYPPITIDNRMLSPVHIAVIWIAAVLLISLWGEPENKTWQIVFALAMLVFVGWYGWRTVRIVRQNAETGLGYNSIAWQQSKIIAAVKAIPESQNLVTNETMALLYLTGRVAKPVGEIYADKPVYPFSRYGDGPEGNDPAEAEFKKGDSLLVVFNSLENQFESIYGDRAKERAETFVNGLRVDAFGDDGAIYDYPVDYSK</sequence>
<evidence type="ECO:0000256" key="3">
    <source>
        <dbReference type="ARBA" id="ARBA00022676"/>
    </source>
</evidence>
<feature type="transmembrane region" description="Helical" evidence="8">
    <location>
        <begin position="115"/>
        <end position="136"/>
    </location>
</feature>
<feature type="transmembrane region" description="Helical" evidence="8">
    <location>
        <begin position="90"/>
        <end position="108"/>
    </location>
</feature>
<evidence type="ECO:0008006" key="11">
    <source>
        <dbReference type="Google" id="ProtNLM"/>
    </source>
</evidence>
<dbReference type="PANTHER" id="PTHR33908">
    <property type="entry name" value="MANNOSYLTRANSFERASE YKCB-RELATED"/>
    <property type="match status" value="1"/>
</dbReference>
<evidence type="ECO:0000256" key="1">
    <source>
        <dbReference type="ARBA" id="ARBA00004651"/>
    </source>
</evidence>
<dbReference type="EMBL" id="LGCK01000010">
    <property type="protein sequence ID" value="KPL71641.1"/>
    <property type="molecule type" value="Genomic_DNA"/>
</dbReference>
<dbReference type="RefSeq" id="WP_062420221.1">
    <property type="nucleotide sequence ID" value="NZ_BBYA01000001.1"/>
</dbReference>
<dbReference type="GO" id="GO:0016763">
    <property type="term" value="F:pentosyltransferase activity"/>
    <property type="evidence" value="ECO:0007669"/>
    <property type="project" value="TreeGrafter"/>
</dbReference>
<feature type="transmembrane region" description="Helical" evidence="8">
    <location>
        <begin position="372"/>
        <end position="390"/>
    </location>
</feature>
<comment type="subcellular location">
    <subcellularLocation>
        <location evidence="1">Cell membrane</location>
        <topology evidence="1">Multi-pass membrane protein</topology>
    </subcellularLocation>
</comment>
<keyword evidence="4" id="KW-0808">Transferase</keyword>
<evidence type="ECO:0000313" key="10">
    <source>
        <dbReference type="Proteomes" id="UP000050430"/>
    </source>
</evidence>
<evidence type="ECO:0000256" key="2">
    <source>
        <dbReference type="ARBA" id="ARBA00022475"/>
    </source>
</evidence>
<feature type="transmembrane region" description="Helical" evidence="8">
    <location>
        <begin position="209"/>
        <end position="229"/>
    </location>
</feature>
<proteinExistence type="predicted"/>
<protein>
    <recommendedName>
        <fullName evidence="11">Glycosyltransferase RgtA/B/C/D-like domain-containing protein</fullName>
    </recommendedName>
</protein>